<comment type="catalytic activity">
    <reaction evidence="5 8">
        <text>succinate semialdehyde + NAD(+) + H2O = succinate + NADH + 2 H(+)</text>
        <dbReference type="Rhea" id="RHEA:13217"/>
        <dbReference type="ChEBI" id="CHEBI:15377"/>
        <dbReference type="ChEBI" id="CHEBI:15378"/>
        <dbReference type="ChEBI" id="CHEBI:30031"/>
        <dbReference type="ChEBI" id="CHEBI:57540"/>
        <dbReference type="ChEBI" id="CHEBI:57706"/>
        <dbReference type="ChEBI" id="CHEBI:57945"/>
        <dbReference type="EC" id="1.2.1.16"/>
    </reaction>
</comment>
<dbReference type="AlphaFoldDB" id="A0A060T3V5"/>
<dbReference type="Gene3D" id="3.40.309.10">
    <property type="entry name" value="Aldehyde Dehydrogenase, Chain A, domain 2"/>
    <property type="match status" value="1"/>
</dbReference>
<dbReference type="PROSITE" id="PS00070">
    <property type="entry name" value="ALDEHYDE_DEHYDR_CYS"/>
    <property type="match status" value="1"/>
</dbReference>
<dbReference type="SUPFAM" id="SSF53720">
    <property type="entry name" value="ALDH-like"/>
    <property type="match status" value="1"/>
</dbReference>
<dbReference type="InterPro" id="IPR016160">
    <property type="entry name" value="Ald_DH_CS_CYS"/>
</dbReference>
<dbReference type="InterPro" id="IPR016163">
    <property type="entry name" value="Ald_DH_C"/>
</dbReference>
<dbReference type="FunFam" id="3.40.605.10:FF:000005">
    <property type="entry name" value="Succinate-semialdehyde dehydrogenase I"/>
    <property type="match status" value="1"/>
</dbReference>
<dbReference type="Pfam" id="PF00171">
    <property type="entry name" value="Aldedh"/>
    <property type="match status" value="1"/>
</dbReference>
<dbReference type="Gene3D" id="3.40.605.10">
    <property type="entry name" value="Aldehyde Dehydrogenase, Chain A, domain 1"/>
    <property type="match status" value="1"/>
</dbReference>
<gene>
    <name evidence="10" type="ORF">GNLVRS02_ARAD1A12386g</name>
</gene>
<evidence type="ECO:0000256" key="7">
    <source>
        <dbReference type="RuleBase" id="RU003345"/>
    </source>
</evidence>
<reference evidence="10" key="1">
    <citation type="submission" date="2014-02" db="EMBL/GenBank/DDBJ databases">
        <authorList>
            <person name="Genoscope - CEA"/>
        </authorList>
    </citation>
    <scope>NUCLEOTIDE SEQUENCE</scope>
    <source>
        <strain evidence="10">LS3</strain>
    </source>
</reference>
<dbReference type="PANTHER" id="PTHR43353:SF5">
    <property type="entry name" value="SUCCINATE-SEMIALDEHYDE DEHYDROGENASE, MITOCHONDRIAL"/>
    <property type="match status" value="1"/>
</dbReference>
<keyword evidence="3 7" id="KW-0560">Oxidoreductase</keyword>
<dbReference type="EMBL" id="HG937691">
    <property type="protein sequence ID" value="CDP33572.1"/>
    <property type="molecule type" value="Genomic_DNA"/>
</dbReference>
<reference evidence="10" key="2">
    <citation type="submission" date="2014-06" db="EMBL/GenBank/DDBJ databases">
        <title>The complete genome of Blastobotrys (Arxula) adeninivorans LS3 - a yeast of biotechnological interest.</title>
        <authorList>
            <person name="Kunze G."/>
            <person name="Gaillardin C."/>
            <person name="Czernicka M."/>
            <person name="Durrens P."/>
            <person name="Martin T."/>
            <person name="Boer E."/>
            <person name="Gabaldon T."/>
            <person name="Cruz J."/>
            <person name="Talla E."/>
            <person name="Marck C."/>
            <person name="Goffeau A."/>
            <person name="Barbe V."/>
            <person name="Baret P."/>
            <person name="Baronian K."/>
            <person name="Beier S."/>
            <person name="Bleykasten C."/>
            <person name="Bode R."/>
            <person name="Casaregola S."/>
            <person name="Despons L."/>
            <person name="Fairhead C."/>
            <person name="Giersberg M."/>
            <person name="Gierski P."/>
            <person name="Hahnel U."/>
            <person name="Hartmann A."/>
            <person name="Jankowska D."/>
            <person name="Jubin C."/>
            <person name="Jung P."/>
            <person name="Lafontaine I."/>
            <person name="Leh-Louis V."/>
            <person name="Lemaire M."/>
            <person name="Marcet-Houben M."/>
            <person name="Mascher M."/>
            <person name="Morel G."/>
            <person name="Richard G.-F."/>
            <person name="Riechen J."/>
            <person name="Sacerdot C."/>
            <person name="Sarkar A."/>
            <person name="Savel G."/>
            <person name="Schacherer J."/>
            <person name="Sherman D."/>
            <person name="Straub M.-L."/>
            <person name="Stein N."/>
            <person name="Thierry A."/>
            <person name="Trautwein-Schult A."/>
            <person name="Westhof E."/>
            <person name="Worch S."/>
            <person name="Dujon B."/>
            <person name="Souciet J.-L."/>
            <person name="Wincker P."/>
            <person name="Scholz U."/>
            <person name="Neuveglise N."/>
        </authorList>
    </citation>
    <scope>NUCLEOTIDE SEQUENCE</scope>
    <source>
        <strain evidence="10">LS3</strain>
    </source>
</reference>
<evidence type="ECO:0000256" key="2">
    <source>
        <dbReference type="ARBA" id="ARBA00009986"/>
    </source>
</evidence>
<feature type="active site" evidence="6">
    <location>
        <position position="252"/>
    </location>
</feature>
<evidence type="ECO:0000256" key="4">
    <source>
        <dbReference type="ARBA" id="ARBA00050387"/>
    </source>
</evidence>
<dbReference type="UniPathway" id="UPA00733"/>
<dbReference type="InterPro" id="IPR050740">
    <property type="entry name" value="Aldehyde_DH_Superfamily"/>
</dbReference>
<sequence length="481" mass="51773">MDLIQDKAFINGKFVPSKSGETFRVLNPASDQVIANVSECDVEDAKEAVRAAEQAFASFSKTTARSRARMLRKWFDLMSENSEQLAKIVTMENGKPLAEAKGEVAYSASFLEWFSEEAPRITGDTIPTQLTGTRMFTIRQPIGPCAMLTPWNFPSAMITRKVGAAIAAGCTVVIKPAGETPLSALALAKLAKDAGIPDGVINIVTCDKNLQEVGKELCENPIIKKVSFTGSTRVGKLLMGLSASTLKKLSFELGGNAPFIVFDDCDVDKAVEGAIACKFRHSGQTCICANRLFVHESVYNEFTTKLVQKVVNSLKLGPGMDDGTTHGPLIHKRAVEKVESHVEDAVSKGAKVLVGGKRREDLGNSFFDLTVLGNVKQGMQCTTEETFGPLASIISFSSEQEVLEHANDTPVGLAGYFFTKDLSRMYRVAEELQVGMIGVNTGAISDNALPFGGVGESGFGREGSKYGIDEYLVLKTVTVGI</sequence>
<dbReference type="GO" id="GO:0004777">
    <property type="term" value="F:succinate-semialdehyde dehydrogenase (NAD+) activity"/>
    <property type="evidence" value="ECO:0007669"/>
    <property type="project" value="UniProtKB-UniRule"/>
</dbReference>
<dbReference type="EC" id="1.2.1.16" evidence="8"/>
<evidence type="ECO:0000259" key="9">
    <source>
        <dbReference type="Pfam" id="PF00171"/>
    </source>
</evidence>
<evidence type="ECO:0000256" key="6">
    <source>
        <dbReference type="PROSITE-ProRule" id="PRU10007"/>
    </source>
</evidence>
<dbReference type="PANTHER" id="PTHR43353">
    <property type="entry name" value="SUCCINATE-SEMIALDEHYDE DEHYDROGENASE, MITOCHONDRIAL"/>
    <property type="match status" value="1"/>
</dbReference>
<comment type="catalytic activity">
    <reaction evidence="4 8">
        <text>succinate semialdehyde + NADP(+) + H2O = succinate + NADPH + 2 H(+)</text>
        <dbReference type="Rhea" id="RHEA:13213"/>
        <dbReference type="ChEBI" id="CHEBI:15377"/>
        <dbReference type="ChEBI" id="CHEBI:15378"/>
        <dbReference type="ChEBI" id="CHEBI:30031"/>
        <dbReference type="ChEBI" id="CHEBI:57706"/>
        <dbReference type="ChEBI" id="CHEBI:57783"/>
        <dbReference type="ChEBI" id="CHEBI:58349"/>
        <dbReference type="EC" id="1.2.1.16"/>
    </reaction>
</comment>
<evidence type="ECO:0000256" key="3">
    <source>
        <dbReference type="ARBA" id="ARBA00023002"/>
    </source>
</evidence>
<dbReference type="NCBIfam" id="TIGR01780">
    <property type="entry name" value="SSADH"/>
    <property type="match status" value="1"/>
</dbReference>
<organism evidence="10">
    <name type="scientific">Blastobotrys adeninivorans</name>
    <name type="common">Yeast</name>
    <name type="synonym">Arxula adeninivorans</name>
    <dbReference type="NCBI Taxonomy" id="409370"/>
    <lineage>
        <taxon>Eukaryota</taxon>
        <taxon>Fungi</taxon>
        <taxon>Dikarya</taxon>
        <taxon>Ascomycota</taxon>
        <taxon>Saccharomycotina</taxon>
        <taxon>Dipodascomycetes</taxon>
        <taxon>Dipodascales</taxon>
        <taxon>Trichomonascaceae</taxon>
        <taxon>Blastobotrys</taxon>
    </lineage>
</organism>
<comment type="pathway">
    <text evidence="1 8">Amino-acid degradation; 4-aminobutanoate degradation.</text>
</comment>
<dbReference type="InterPro" id="IPR016161">
    <property type="entry name" value="Ald_DH/histidinol_DH"/>
</dbReference>
<dbReference type="PhylomeDB" id="A0A060T3V5"/>
<evidence type="ECO:0000256" key="1">
    <source>
        <dbReference type="ARBA" id="ARBA00005176"/>
    </source>
</evidence>
<name>A0A060T3V5_BLAAD</name>
<accession>A0A060T3V5</accession>
<dbReference type="InterPro" id="IPR029510">
    <property type="entry name" value="Ald_DH_CS_GLU"/>
</dbReference>
<dbReference type="InterPro" id="IPR015590">
    <property type="entry name" value="Aldehyde_DH_dom"/>
</dbReference>
<evidence type="ECO:0000256" key="5">
    <source>
        <dbReference type="ARBA" id="ARBA00052698"/>
    </source>
</evidence>
<dbReference type="GO" id="GO:0005737">
    <property type="term" value="C:cytoplasm"/>
    <property type="evidence" value="ECO:0007669"/>
    <property type="project" value="TreeGrafter"/>
</dbReference>
<dbReference type="InterPro" id="IPR010102">
    <property type="entry name" value="Succ_semiAld_DH"/>
</dbReference>
<dbReference type="CDD" id="cd07103">
    <property type="entry name" value="ALDH_F5_SSADH_GabD"/>
    <property type="match status" value="1"/>
</dbReference>
<dbReference type="FunFam" id="3.40.309.10:FF:000004">
    <property type="entry name" value="Succinate-semialdehyde dehydrogenase I"/>
    <property type="match status" value="1"/>
</dbReference>
<comment type="similarity">
    <text evidence="2 7">Belongs to the aldehyde dehydrogenase family.</text>
</comment>
<dbReference type="GO" id="GO:0009450">
    <property type="term" value="P:gamma-aminobutyric acid catabolic process"/>
    <property type="evidence" value="ECO:0007669"/>
    <property type="project" value="UniProtKB-UniPathway"/>
</dbReference>
<dbReference type="PROSITE" id="PS00687">
    <property type="entry name" value="ALDEHYDE_DEHYDR_GLU"/>
    <property type="match status" value="1"/>
</dbReference>
<evidence type="ECO:0000313" key="10">
    <source>
        <dbReference type="EMBL" id="CDP33572.1"/>
    </source>
</evidence>
<protein>
    <recommendedName>
        <fullName evidence="8">Succinate-semialdehyde dehydrogenase</fullName>
        <ecNumber evidence="8">1.2.1.16</ecNumber>
    </recommendedName>
</protein>
<dbReference type="GO" id="GO:0036243">
    <property type="term" value="F:succinate-semialdehyde dehydrogenase (NADP+) activity"/>
    <property type="evidence" value="ECO:0007669"/>
    <property type="project" value="RHEA"/>
</dbReference>
<evidence type="ECO:0000256" key="8">
    <source>
        <dbReference type="RuleBase" id="RU365091"/>
    </source>
</evidence>
<proteinExistence type="inferred from homology"/>
<dbReference type="InterPro" id="IPR016162">
    <property type="entry name" value="Ald_DH_N"/>
</dbReference>
<feature type="domain" description="Aldehyde dehydrogenase" evidence="9">
    <location>
        <begin position="14"/>
        <end position="477"/>
    </location>
</feature>